<feature type="compositionally biased region" description="Acidic residues" evidence="2">
    <location>
        <begin position="393"/>
        <end position="408"/>
    </location>
</feature>
<name>A0AAU9LBI3_9STRA</name>
<organism evidence="4 7">
    <name type="scientific">Peronospora belbahrii</name>
    <dbReference type="NCBI Taxonomy" id="622444"/>
    <lineage>
        <taxon>Eukaryota</taxon>
        <taxon>Sar</taxon>
        <taxon>Stramenopiles</taxon>
        <taxon>Oomycota</taxon>
        <taxon>Peronosporomycetes</taxon>
        <taxon>Peronosporales</taxon>
        <taxon>Peronosporaceae</taxon>
        <taxon>Peronospora</taxon>
    </lineage>
</organism>
<evidence type="ECO:0000256" key="2">
    <source>
        <dbReference type="SAM" id="MobiDB-lite"/>
    </source>
</evidence>
<feature type="region of interest" description="Disordered" evidence="2">
    <location>
        <begin position="391"/>
        <end position="410"/>
    </location>
</feature>
<dbReference type="PROSITE" id="PS50021">
    <property type="entry name" value="CH"/>
    <property type="match status" value="1"/>
</dbReference>
<keyword evidence="6" id="KW-1185">Reference proteome</keyword>
<feature type="compositionally biased region" description="Low complexity" evidence="2">
    <location>
        <begin position="252"/>
        <end position="282"/>
    </location>
</feature>
<dbReference type="Proteomes" id="UP001160483">
    <property type="component" value="Unassembled WGS sequence"/>
</dbReference>
<feature type="region of interest" description="Disordered" evidence="2">
    <location>
        <begin position="301"/>
        <end position="344"/>
    </location>
</feature>
<feature type="region of interest" description="Disordered" evidence="2">
    <location>
        <begin position="193"/>
        <end position="289"/>
    </location>
</feature>
<dbReference type="Gene3D" id="1.10.418.10">
    <property type="entry name" value="Calponin-like domain"/>
    <property type="match status" value="1"/>
</dbReference>
<dbReference type="CDD" id="cd00014">
    <property type="entry name" value="CH_SF"/>
    <property type="match status" value="1"/>
</dbReference>
<evidence type="ECO:0000313" key="6">
    <source>
        <dbReference type="Proteomes" id="UP001158986"/>
    </source>
</evidence>
<dbReference type="EMBL" id="CAKKTJ010000331">
    <property type="protein sequence ID" value="CAH0481944.1"/>
    <property type="molecule type" value="Genomic_DNA"/>
</dbReference>
<evidence type="ECO:0000313" key="5">
    <source>
        <dbReference type="EMBL" id="CAH0522363.1"/>
    </source>
</evidence>
<evidence type="ECO:0000259" key="3">
    <source>
        <dbReference type="PROSITE" id="PS50021"/>
    </source>
</evidence>
<dbReference type="Proteomes" id="UP001158986">
    <property type="component" value="Unassembled WGS sequence"/>
</dbReference>
<feature type="compositionally biased region" description="Acidic residues" evidence="2">
    <location>
        <begin position="495"/>
        <end position="517"/>
    </location>
</feature>
<dbReference type="Pfam" id="PF00307">
    <property type="entry name" value="CH"/>
    <property type="match status" value="1"/>
</dbReference>
<protein>
    <recommendedName>
        <fullName evidence="3">Calponin-homology (CH) domain-containing protein</fullName>
    </recommendedName>
</protein>
<accession>A0AAU9LBI3</accession>
<dbReference type="EMBL" id="CAKLCB010000389">
    <property type="protein sequence ID" value="CAH0522363.1"/>
    <property type="molecule type" value="Genomic_DNA"/>
</dbReference>
<evidence type="ECO:0000313" key="4">
    <source>
        <dbReference type="EMBL" id="CAH0481944.1"/>
    </source>
</evidence>
<feature type="coiled-coil region" evidence="1">
    <location>
        <begin position="588"/>
        <end position="720"/>
    </location>
</feature>
<comment type="caution">
    <text evidence="4">The sequence shown here is derived from an EMBL/GenBank/DDBJ whole genome shotgun (WGS) entry which is preliminary data.</text>
</comment>
<dbReference type="AlphaFoldDB" id="A0AAU9LBI3"/>
<proteinExistence type="predicted"/>
<feature type="region of interest" description="Disordered" evidence="2">
    <location>
        <begin position="462"/>
        <end position="517"/>
    </location>
</feature>
<feature type="compositionally biased region" description="Acidic residues" evidence="2">
    <location>
        <begin position="466"/>
        <end position="475"/>
    </location>
</feature>
<sequence>MTVVACIQWIREELEDDLETLHPSLPETDSLCEFVTDGRALCLLTNKVLRQAEADADDAVGDELPKKLQRSLKQLSKFHALERIQFFIKWCRARAQLEEHQVFTTVQLLDEVNETAVSETIVALRKKTRPHLKSMHLLSPFQLDKDKNKTLTMQATTLVLNNNGTTTNIGSSGANNANRLSSFLNKFPSAPVVTTTNMQSKPPTSHNRVSLTSSVASSNPSPREFEEPVPSDEINTSNSKSRLRIPSIFKGSSNNNNNNNNSLASATSRSSVISNASSTASSNKEECRECRSRSWSSKLSAFSRSHSSSSNLSAPKTPLAGDLDSGDTPSSSPPASPRNRVSIPSAFSTPCSAAPTSMSKLSAFLSSVDTTAPVSNASSQDKKSLELAVEATTQEDAEPAIEDNEMVEEPPAPIAEEISAAKERTSIDVEADNNTMEKPVSSTKLLAFLQAVEPSGATLLKKEMSNEEEEVEEAEEHYAAVEAEEATSAKKEDPVGVDEETAFDEEEVAETESEASDLEVELAATMEKSIDDETAPEMHDEVATDTQETFEVEVEEAFEDETPERHEVEVVVPDAEVASVSPVILQENERLLAENDTLTQQLETAESAVTTKDIELIAVKQELELLKTQLAEEQLRAQDKILAAEKKQELLAADAAETRAELARLQQTNSVLSSAVNEAKAAKAQAEELVTQHKSLMADLMNLREEVQTLEQSVQLARDSEEAARYAAQVAFAARDSADDVNQQLKNQLCELEK</sequence>
<gene>
    <name evidence="5" type="ORF">PBS001_LOCUS8794</name>
    <name evidence="4" type="ORF">PBS003_LOCUS8543</name>
</gene>
<keyword evidence="1" id="KW-0175">Coiled coil</keyword>
<evidence type="ECO:0000256" key="1">
    <source>
        <dbReference type="SAM" id="Coils"/>
    </source>
</evidence>
<feature type="compositionally biased region" description="Polar residues" evidence="2">
    <location>
        <begin position="193"/>
        <end position="221"/>
    </location>
</feature>
<feature type="domain" description="Calponin-homology (CH)" evidence="3">
    <location>
        <begin position="1"/>
        <end position="129"/>
    </location>
</feature>
<dbReference type="InterPro" id="IPR036872">
    <property type="entry name" value="CH_dom_sf"/>
</dbReference>
<dbReference type="SUPFAM" id="SSF47576">
    <property type="entry name" value="Calponin-homology domain, CH-domain"/>
    <property type="match status" value="1"/>
</dbReference>
<feature type="compositionally biased region" description="Low complexity" evidence="2">
    <location>
        <begin position="301"/>
        <end position="313"/>
    </location>
</feature>
<reference evidence="4 6" key="1">
    <citation type="submission" date="2021-11" db="EMBL/GenBank/DDBJ databases">
        <authorList>
            <person name="Islam A."/>
            <person name="Islam S."/>
            <person name="Flora M.S."/>
            <person name="Rahman M."/>
            <person name="Ziaur R.M."/>
            <person name="Epstein J.H."/>
            <person name="Hassan M."/>
            <person name="Klassen M."/>
            <person name="Woodard K."/>
            <person name="Webb A."/>
            <person name="Webby R.J."/>
            <person name="El Zowalaty M.E."/>
        </authorList>
    </citation>
    <scope>NUCLEOTIDE SEQUENCE</scope>
    <source>
        <strain evidence="5">Pbs1</strain>
        <strain evidence="4">Pbs3</strain>
    </source>
</reference>
<evidence type="ECO:0000313" key="7">
    <source>
        <dbReference type="Proteomes" id="UP001160483"/>
    </source>
</evidence>
<dbReference type="InterPro" id="IPR001715">
    <property type="entry name" value="CH_dom"/>
</dbReference>